<feature type="compositionally biased region" description="Low complexity" evidence="1">
    <location>
        <begin position="546"/>
        <end position="567"/>
    </location>
</feature>
<feature type="compositionally biased region" description="Low complexity" evidence="1">
    <location>
        <begin position="15"/>
        <end position="35"/>
    </location>
</feature>
<dbReference type="AlphaFoldDB" id="A0A8H3YVC8"/>
<feature type="compositionally biased region" description="Polar residues" evidence="1">
    <location>
        <begin position="1"/>
        <end position="14"/>
    </location>
</feature>
<sequence>MADFNPWNNTFERSTNGAANANNQGQQGNRGTNNTSQAEQQDQNDPVVENRPLTVAQQQQRHLDQHRRAQAEEARSMGGMYGGMGHQNDALHSHAPNGGFQLRTNQYHGQIADTPQPGDENSDRFSDSRQSARAGRTRNDMGYNAALPPSFPGPVQHNQGAPSHTQGGRTPAPGNTQVAPVAQMLAVVPMQPQGELVEVPPLQITDPRWIIDQERRITIQDPRFLADWVHAEQTAIAQDQLVANTNRMLAQEVAANGGQVPAYLLPFLPPMIETEPPSTHVPMPTNSGPMLRSNTFHTPQDVHDYLIAFSTRWWGHFEQTLGPGPDGLNLSREEAGWTSYTPNSSEVATWRAFLIGGTQRPDGGMWTRTTLRYITVTALDRLEVYGFTVDPLLGPYDTREALDYALNYVLQACQHDQEIQQLGRQVQVLLRNATPRGPPAFPTLGLQLVSDHIRRVRGGAMGELRPPVPSFPVAGNGAFGPGASMLPPGPGSRTGRSTAPSAGLDWGHSAPTPSSAFTESTAFGLPNNAGVGSAQSPVHRRLGRPRGSTSRNRAGTRRGSTTGGSTTMPLTPAGPASLSYGQMPTSFFNNQTGAPSMLQSTNTGEAPGVAGNRPRRRLSQVNHDTAVISVRCVARLELTRRTALDSWDVAKNADILSLTIGGIAQQDESGGVLEECSVDSGGEKLVGGSYELFGCLCLVASFCVCCLEF</sequence>
<protein>
    <submittedName>
        <fullName evidence="2">Uncharacterized protein</fullName>
    </submittedName>
</protein>
<feature type="compositionally biased region" description="Polar residues" evidence="1">
    <location>
        <begin position="156"/>
        <end position="176"/>
    </location>
</feature>
<gene>
    <name evidence="2" type="ORF">EG327_009929</name>
</gene>
<dbReference type="Proteomes" id="UP000490939">
    <property type="component" value="Unassembled WGS sequence"/>
</dbReference>
<dbReference type="EMBL" id="WNWR01000683">
    <property type="protein sequence ID" value="KAE9971277.1"/>
    <property type="molecule type" value="Genomic_DNA"/>
</dbReference>
<feature type="region of interest" description="Disordered" evidence="1">
    <location>
        <begin position="473"/>
        <end position="570"/>
    </location>
</feature>
<feature type="compositionally biased region" description="Basic and acidic residues" evidence="1">
    <location>
        <begin position="61"/>
        <end position="75"/>
    </location>
</feature>
<comment type="caution">
    <text evidence="2">The sequence shown here is derived from an EMBL/GenBank/DDBJ whole genome shotgun (WGS) entry which is preliminary data.</text>
</comment>
<accession>A0A8H3YVC8</accession>
<evidence type="ECO:0000313" key="2">
    <source>
        <dbReference type="EMBL" id="KAE9971277.1"/>
    </source>
</evidence>
<proteinExistence type="predicted"/>
<reference evidence="2 3" key="1">
    <citation type="submission" date="2019-07" db="EMBL/GenBank/DDBJ databases">
        <title>Venturia inaequalis Genome Resource.</title>
        <authorList>
            <person name="Lichtner F.J."/>
        </authorList>
    </citation>
    <scope>NUCLEOTIDE SEQUENCE [LARGE SCALE GENOMIC DNA]</scope>
    <source>
        <strain evidence="2 3">DMI_063113</strain>
    </source>
</reference>
<feature type="compositionally biased region" description="Polar residues" evidence="1">
    <location>
        <begin position="511"/>
        <end position="521"/>
    </location>
</feature>
<feature type="region of interest" description="Disordered" evidence="1">
    <location>
        <begin position="1"/>
        <end position="176"/>
    </location>
</feature>
<name>A0A8H3YVC8_VENIN</name>
<keyword evidence="3" id="KW-1185">Reference proteome</keyword>
<evidence type="ECO:0000313" key="3">
    <source>
        <dbReference type="Proteomes" id="UP000490939"/>
    </source>
</evidence>
<organism evidence="2 3">
    <name type="scientific">Venturia inaequalis</name>
    <name type="common">Apple scab fungus</name>
    <dbReference type="NCBI Taxonomy" id="5025"/>
    <lineage>
        <taxon>Eukaryota</taxon>
        <taxon>Fungi</taxon>
        <taxon>Dikarya</taxon>
        <taxon>Ascomycota</taxon>
        <taxon>Pezizomycotina</taxon>
        <taxon>Dothideomycetes</taxon>
        <taxon>Pleosporomycetidae</taxon>
        <taxon>Venturiales</taxon>
        <taxon>Venturiaceae</taxon>
        <taxon>Venturia</taxon>
    </lineage>
</organism>
<evidence type="ECO:0000256" key="1">
    <source>
        <dbReference type="SAM" id="MobiDB-lite"/>
    </source>
</evidence>